<reference evidence="3" key="1">
    <citation type="submission" date="2017-04" db="EMBL/GenBank/DDBJ databases">
        <authorList>
            <person name="Varghese N."/>
            <person name="Submissions S."/>
        </authorList>
    </citation>
    <scope>NUCLEOTIDE SEQUENCE [LARGE SCALE GENOMIC DNA]</scope>
    <source>
        <strain evidence="3">RKEM611</strain>
    </source>
</reference>
<dbReference type="EMBL" id="FWZT01000043">
    <property type="protein sequence ID" value="SMF82809.1"/>
    <property type="molecule type" value="Genomic_DNA"/>
</dbReference>
<accession>A0A1Y6CQZ3</accession>
<feature type="chain" id="PRO_5012486823" description="Lipoprotein" evidence="1">
    <location>
        <begin position="21"/>
        <end position="263"/>
    </location>
</feature>
<evidence type="ECO:0000313" key="3">
    <source>
        <dbReference type="Proteomes" id="UP000192907"/>
    </source>
</evidence>
<evidence type="ECO:0000256" key="1">
    <source>
        <dbReference type="SAM" id="SignalP"/>
    </source>
</evidence>
<sequence>MIRSVFMTMFLILLTSCASHLPGTKGIDPKIDSESSDSTAPLEISLDRIDDLSSPQYQAYLVSLQNNRKDWTRVASIQLRFYAGGREPTFLLGEDLATYLKSVKRRNNITEHNKQLAIKGLAFISAPILFNHQSWARQAGTIGLASALSYDLAQRVIKEKGQAEFAKALPEGHVLKSFSIPPGLSNTAWGVIKMDENYDYRLIQVIVREKDGTTNEFFIPSSGLEKEAEKVYQARKKRKNRYASYQEILNEKIKQLTDKIKKS</sequence>
<name>A0A1Y6CQZ3_9BACT</name>
<dbReference type="RefSeq" id="WP_132326195.1">
    <property type="nucleotide sequence ID" value="NZ_FWZT01000043.1"/>
</dbReference>
<organism evidence="2 3">
    <name type="scientific">Pseudobacteriovorax antillogorgiicola</name>
    <dbReference type="NCBI Taxonomy" id="1513793"/>
    <lineage>
        <taxon>Bacteria</taxon>
        <taxon>Pseudomonadati</taxon>
        <taxon>Bdellovibrionota</taxon>
        <taxon>Oligoflexia</taxon>
        <taxon>Oligoflexales</taxon>
        <taxon>Pseudobacteriovoracaceae</taxon>
        <taxon>Pseudobacteriovorax</taxon>
    </lineage>
</organism>
<dbReference type="PROSITE" id="PS51257">
    <property type="entry name" value="PROKAR_LIPOPROTEIN"/>
    <property type="match status" value="1"/>
</dbReference>
<evidence type="ECO:0008006" key="4">
    <source>
        <dbReference type="Google" id="ProtNLM"/>
    </source>
</evidence>
<evidence type="ECO:0000313" key="2">
    <source>
        <dbReference type="EMBL" id="SMF82809.1"/>
    </source>
</evidence>
<dbReference type="Proteomes" id="UP000192907">
    <property type="component" value="Unassembled WGS sequence"/>
</dbReference>
<keyword evidence="1" id="KW-0732">Signal</keyword>
<keyword evidence="3" id="KW-1185">Reference proteome</keyword>
<protein>
    <recommendedName>
        <fullName evidence="4">Lipoprotein</fullName>
    </recommendedName>
</protein>
<gene>
    <name evidence="2" type="ORF">SAMN06296036_14318</name>
</gene>
<feature type="signal peptide" evidence="1">
    <location>
        <begin position="1"/>
        <end position="20"/>
    </location>
</feature>
<proteinExistence type="predicted"/>
<dbReference type="AlphaFoldDB" id="A0A1Y6CQZ3"/>